<sequence>MGKSRTLTNSTATTSEIKRGPWTPQEDKKLFAFIQQHGHGSWRSLPKKAGLQRCGKSCRLRWRNYLNPAIKRGNFSLQEDQTIIQLHALLGNRWSAIAANLPRRTDNEIKNYWNTHLKKRLAKTGFDPVTHKPKTAILASANGDPKNLSNLSHIAQWESARLQAEARFVRQSKLIKPAPPAPQCLDFNLRTWETLMMSKSLAAGGGGGDEAGGDGRATNVVQEVGSFCNFDGVLGNNGRQFEVPKLTIPAAPDFNEVSEESGTDEYGDLFEALLLQQSYTNTGFDVVDAWTLEQCNDISADHYQNVIMSGGLKNLFMFR</sequence>
<feature type="region of interest" description="Disordered" evidence="8">
    <location>
        <begin position="1"/>
        <end position="22"/>
    </location>
</feature>
<dbReference type="InterPro" id="IPR009057">
    <property type="entry name" value="Homeodomain-like_sf"/>
</dbReference>
<evidence type="ECO:0000256" key="5">
    <source>
        <dbReference type="ARBA" id="ARBA00023163"/>
    </source>
</evidence>
<evidence type="ECO:0000256" key="1">
    <source>
        <dbReference type="ARBA" id="ARBA00004123"/>
    </source>
</evidence>
<evidence type="ECO:0000313" key="11">
    <source>
        <dbReference type="EMBL" id="PRQ16215.1"/>
    </source>
</evidence>
<dbReference type="GO" id="GO:0051707">
    <property type="term" value="P:response to other organism"/>
    <property type="evidence" value="ECO:0007669"/>
    <property type="project" value="UniProtKB-ARBA"/>
</dbReference>
<keyword evidence="6" id="KW-0539">Nucleus</keyword>
<evidence type="ECO:0000256" key="8">
    <source>
        <dbReference type="SAM" id="MobiDB-lite"/>
    </source>
</evidence>
<organism evidence="11 12">
    <name type="scientific">Rosa chinensis</name>
    <name type="common">China rose</name>
    <dbReference type="NCBI Taxonomy" id="74649"/>
    <lineage>
        <taxon>Eukaryota</taxon>
        <taxon>Viridiplantae</taxon>
        <taxon>Streptophyta</taxon>
        <taxon>Embryophyta</taxon>
        <taxon>Tracheophyta</taxon>
        <taxon>Spermatophyta</taxon>
        <taxon>Magnoliopsida</taxon>
        <taxon>eudicotyledons</taxon>
        <taxon>Gunneridae</taxon>
        <taxon>Pentapetalae</taxon>
        <taxon>rosids</taxon>
        <taxon>fabids</taxon>
        <taxon>Rosales</taxon>
        <taxon>Rosaceae</taxon>
        <taxon>Rosoideae</taxon>
        <taxon>Rosoideae incertae sedis</taxon>
        <taxon>Rosa</taxon>
    </lineage>
</organism>
<dbReference type="Pfam" id="PF00249">
    <property type="entry name" value="Myb_DNA-binding"/>
    <property type="match status" value="2"/>
</dbReference>
<dbReference type="InterPro" id="IPR015495">
    <property type="entry name" value="Myb_TF_plants"/>
</dbReference>
<name>A0A2P6P2T8_ROSCH</name>
<protein>
    <submittedName>
        <fullName evidence="11">Putative transcription factor MYB-HB-like family</fullName>
    </submittedName>
</protein>
<comment type="subcellular location">
    <subcellularLocation>
        <location evidence="1">Nucleus</location>
    </subcellularLocation>
</comment>
<feature type="compositionally biased region" description="Polar residues" evidence="8">
    <location>
        <begin position="1"/>
        <end position="15"/>
    </location>
</feature>
<dbReference type="Gramene" id="PRQ16215">
    <property type="protein sequence ID" value="PRQ16215"/>
    <property type="gene ID" value="RchiOBHm_Chr7g0181801"/>
</dbReference>
<accession>A0A2P6P2T8</accession>
<feature type="domain" description="HTH myb-type" evidence="10">
    <location>
        <begin position="67"/>
        <end position="121"/>
    </location>
</feature>
<evidence type="ECO:0000313" key="12">
    <source>
        <dbReference type="Proteomes" id="UP000238479"/>
    </source>
</evidence>
<dbReference type="PANTHER" id="PTHR10641:SF1347">
    <property type="entry name" value="MYB TRANSCRIPTION FACTOR MIXTA-LIKE PROTEIN"/>
    <property type="match status" value="1"/>
</dbReference>
<feature type="domain" description="HTH myb-type" evidence="10">
    <location>
        <begin position="14"/>
        <end position="66"/>
    </location>
</feature>
<keyword evidence="12" id="KW-1185">Reference proteome</keyword>
<dbReference type="PROSITE" id="PS50090">
    <property type="entry name" value="MYB_LIKE"/>
    <property type="match status" value="2"/>
</dbReference>
<proteinExistence type="predicted"/>
<dbReference type="SUPFAM" id="SSF46689">
    <property type="entry name" value="Homeodomain-like"/>
    <property type="match status" value="1"/>
</dbReference>
<dbReference type="GO" id="GO:0000976">
    <property type="term" value="F:transcription cis-regulatory region binding"/>
    <property type="evidence" value="ECO:0007669"/>
    <property type="project" value="UniProtKB-ARBA"/>
</dbReference>
<evidence type="ECO:0000256" key="3">
    <source>
        <dbReference type="ARBA" id="ARBA00023015"/>
    </source>
</evidence>
<comment type="caution">
    <text evidence="11">The sequence shown here is derived from an EMBL/GenBank/DDBJ whole genome shotgun (WGS) entry which is preliminary data.</text>
</comment>
<dbReference type="InterPro" id="IPR001005">
    <property type="entry name" value="SANT/Myb"/>
</dbReference>
<reference evidence="11 12" key="1">
    <citation type="journal article" date="2018" name="Nat. Genet.">
        <title>The Rosa genome provides new insights in the design of modern roses.</title>
        <authorList>
            <person name="Bendahmane M."/>
        </authorList>
    </citation>
    <scope>NUCLEOTIDE SEQUENCE [LARGE SCALE GENOMIC DNA]</scope>
    <source>
        <strain evidence="12">cv. Old Blush</strain>
    </source>
</reference>
<evidence type="ECO:0000256" key="4">
    <source>
        <dbReference type="ARBA" id="ARBA00023125"/>
    </source>
</evidence>
<keyword evidence="2" id="KW-0677">Repeat</keyword>
<dbReference type="OrthoDB" id="2143914at2759"/>
<evidence type="ECO:0000256" key="6">
    <source>
        <dbReference type="ARBA" id="ARBA00023242"/>
    </source>
</evidence>
<evidence type="ECO:0000256" key="2">
    <source>
        <dbReference type="ARBA" id="ARBA00022737"/>
    </source>
</evidence>
<dbReference type="AlphaFoldDB" id="A0A2P6P2T8"/>
<dbReference type="FunFam" id="1.10.10.60:FF:000001">
    <property type="entry name" value="MYB-related transcription factor"/>
    <property type="match status" value="1"/>
</dbReference>
<comment type="subunit">
    <text evidence="7">Can form complexes with MYC2, MYC3 or MYC4.</text>
</comment>
<keyword evidence="4" id="KW-0238">DNA-binding</keyword>
<dbReference type="GO" id="GO:0080090">
    <property type="term" value="P:regulation of primary metabolic process"/>
    <property type="evidence" value="ECO:0007669"/>
    <property type="project" value="UniProtKB-ARBA"/>
</dbReference>
<dbReference type="Gene3D" id="1.10.10.60">
    <property type="entry name" value="Homeodomain-like"/>
    <property type="match status" value="2"/>
</dbReference>
<dbReference type="SMART" id="SM00717">
    <property type="entry name" value="SANT"/>
    <property type="match status" value="2"/>
</dbReference>
<keyword evidence="3" id="KW-0805">Transcription regulation</keyword>
<gene>
    <name evidence="11" type="ORF">RchiOBHm_Chr7g0181801</name>
</gene>
<evidence type="ECO:0000256" key="7">
    <source>
        <dbReference type="ARBA" id="ARBA00062314"/>
    </source>
</evidence>
<dbReference type="OMA" id="HYQNVIM"/>
<dbReference type="FunFam" id="1.10.10.60:FF:000394">
    <property type="entry name" value="MYB transcription factor"/>
    <property type="match status" value="1"/>
</dbReference>
<feature type="domain" description="Myb-like" evidence="9">
    <location>
        <begin position="67"/>
        <end position="117"/>
    </location>
</feature>
<dbReference type="GO" id="GO:0005634">
    <property type="term" value="C:nucleus"/>
    <property type="evidence" value="ECO:0007669"/>
    <property type="project" value="UniProtKB-SubCell"/>
</dbReference>
<dbReference type="Proteomes" id="UP000238479">
    <property type="component" value="Chromosome 7"/>
</dbReference>
<dbReference type="EMBL" id="PDCK01000045">
    <property type="protein sequence ID" value="PRQ16215.1"/>
    <property type="molecule type" value="Genomic_DNA"/>
</dbReference>
<keyword evidence="5" id="KW-0804">Transcription</keyword>
<feature type="domain" description="Myb-like" evidence="9">
    <location>
        <begin position="14"/>
        <end position="66"/>
    </location>
</feature>
<evidence type="ECO:0000259" key="10">
    <source>
        <dbReference type="PROSITE" id="PS51294"/>
    </source>
</evidence>
<evidence type="ECO:0000259" key="9">
    <source>
        <dbReference type="PROSITE" id="PS50090"/>
    </source>
</evidence>
<dbReference type="PROSITE" id="PS51294">
    <property type="entry name" value="HTH_MYB"/>
    <property type="match status" value="2"/>
</dbReference>
<dbReference type="PANTHER" id="PTHR10641">
    <property type="entry name" value="MYB FAMILY TRANSCRIPTION FACTOR"/>
    <property type="match status" value="1"/>
</dbReference>
<dbReference type="InterPro" id="IPR017930">
    <property type="entry name" value="Myb_dom"/>
</dbReference>
<dbReference type="CDD" id="cd00167">
    <property type="entry name" value="SANT"/>
    <property type="match status" value="2"/>
</dbReference>